<evidence type="ECO:0000313" key="3">
    <source>
        <dbReference type="Proteomes" id="UP000828390"/>
    </source>
</evidence>
<name>A0A9D4FX11_DREPO</name>
<protein>
    <submittedName>
        <fullName evidence="2">Uncharacterized protein</fullName>
    </submittedName>
</protein>
<feature type="compositionally biased region" description="Basic residues" evidence="1">
    <location>
        <begin position="195"/>
        <end position="208"/>
    </location>
</feature>
<gene>
    <name evidence="2" type="ORF">DPMN_134332</name>
</gene>
<comment type="caution">
    <text evidence="2">The sequence shown here is derived from an EMBL/GenBank/DDBJ whole genome shotgun (WGS) entry which is preliminary data.</text>
</comment>
<proteinExistence type="predicted"/>
<dbReference type="AlphaFoldDB" id="A0A9D4FX11"/>
<sequence>MLSRCRHDGTMLEVSEGELPQHFDIGKHAYVAKVPDTKLRDSEDKKMEVNAVNLNLINPSKNSYITEDSETQKIAPPVYIDDGNDVKKAESEDPQRGEFYKAHSNMKKANRKRNQRINADAQEAVLERKTTYIEPPSSDSEVSNSEMSSHYDNQSEGRMSDNDDTPLAKLFRRRVHERSDSSDSDDDIPLAELKRKYRRKSQRMREHKRSNSGDRSDHSDMKVNMGPDECLSPGTPNADVSIFDGSSCKTTCPKTNKKRSYRRCQSDRHTIASRSTRSSTRLIHDHLPSASRCNSYSTATRYFLTCKKISGRKPDQCRPTRPPPITHAERTRPVPDHLIGLDRVDLIGSRNPALPT</sequence>
<feature type="region of interest" description="Disordered" evidence="1">
    <location>
        <begin position="77"/>
        <end position="97"/>
    </location>
</feature>
<keyword evidence="3" id="KW-1185">Reference proteome</keyword>
<feature type="compositionally biased region" description="Basic and acidic residues" evidence="1">
    <location>
        <begin position="209"/>
        <end position="221"/>
    </location>
</feature>
<reference evidence="2" key="1">
    <citation type="journal article" date="2019" name="bioRxiv">
        <title>The Genome of the Zebra Mussel, Dreissena polymorpha: A Resource for Invasive Species Research.</title>
        <authorList>
            <person name="McCartney M.A."/>
            <person name="Auch B."/>
            <person name="Kono T."/>
            <person name="Mallez S."/>
            <person name="Zhang Y."/>
            <person name="Obille A."/>
            <person name="Becker A."/>
            <person name="Abrahante J.E."/>
            <person name="Garbe J."/>
            <person name="Badalamenti J.P."/>
            <person name="Herman A."/>
            <person name="Mangelson H."/>
            <person name="Liachko I."/>
            <person name="Sullivan S."/>
            <person name="Sone E.D."/>
            <person name="Koren S."/>
            <person name="Silverstein K.A.T."/>
            <person name="Beckman K.B."/>
            <person name="Gohl D.M."/>
        </authorList>
    </citation>
    <scope>NUCLEOTIDE SEQUENCE</scope>
    <source>
        <strain evidence="2">Duluth1</strain>
        <tissue evidence="2">Whole animal</tissue>
    </source>
</reference>
<evidence type="ECO:0000256" key="1">
    <source>
        <dbReference type="SAM" id="MobiDB-lite"/>
    </source>
</evidence>
<accession>A0A9D4FX11</accession>
<reference evidence="2" key="2">
    <citation type="submission" date="2020-11" db="EMBL/GenBank/DDBJ databases">
        <authorList>
            <person name="McCartney M.A."/>
            <person name="Auch B."/>
            <person name="Kono T."/>
            <person name="Mallez S."/>
            <person name="Becker A."/>
            <person name="Gohl D.M."/>
            <person name="Silverstein K.A.T."/>
            <person name="Koren S."/>
            <person name="Bechman K.B."/>
            <person name="Herman A."/>
            <person name="Abrahante J.E."/>
            <person name="Garbe J."/>
        </authorList>
    </citation>
    <scope>NUCLEOTIDE SEQUENCE</scope>
    <source>
        <strain evidence="2">Duluth1</strain>
        <tissue evidence="2">Whole animal</tissue>
    </source>
</reference>
<feature type="compositionally biased region" description="Low complexity" evidence="1">
    <location>
        <begin position="134"/>
        <end position="148"/>
    </location>
</feature>
<evidence type="ECO:0000313" key="2">
    <source>
        <dbReference type="EMBL" id="KAH3806022.1"/>
    </source>
</evidence>
<feature type="region of interest" description="Disordered" evidence="1">
    <location>
        <begin position="126"/>
        <end position="224"/>
    </location>
</feature>
<dbReference type="EMBL" id="JAIWYP010000006">
    <property type="protein sequence ID" value="KAH3806022.1"/>
    <property type="molecule type" value="Genomic_DNA"/>
</dbReference>
<feature type="compositionally biased region" description="Basic and acidic residues" evidence="1">
    <location>
        <begin position="84"/>
        <end position="97"/>
    </location>
</feature>
<organism evidence="2 3">
    <name type="scientific">Dreissena polymorpha</name>
    <name type="common">Zebra mussel</name>
    <name type="synonym">Mytilus polymorpha</name>
    <dbReference type="NCBI Taxonomy" id="45954"/>
    <lineage>
        <taxon>Eukaryota</taxon>
        <taxon>Metazoa</taxon>
        <taxon>Spiralia</taxon>
        <taxon>Lophotrochozoa</taxon>
        <taxon>Mollusca</taxon>
        <taxon>Bivalvia</taxon>
        <taxon>Autobranchia</taxon>
        <taxon>Heteroconchia</taxon>
        <taxon>Euheterodonta</taxon>
        <taxon>Imparidentia</taxon>
        <taxon>Neoheterodontei</taxon>
        <taxon>Myida</taxon>
        <taxon>Dreissenoidea</taxon>
        <taxon>Dreissenidae</taxon>
        <taxon>Dreissena</taxon>
    </lineage>
</organism>
<dbReference type="Proteomes" id="UP000828390">
    <property type="component" value="Unassembled WGS sequence"/>
</dbReference>